<dbReference type="RefSeq" id="XP_012334248.1">
    <property type="nucleotide sequence ID" value="XM_012478825.1"/>
</dbReference>
<dbReference type="OMA" id="NEMNRRC"/>
<dbReference type="GeneID" id="24266503"/>
<feature type="compositionally biased region" description="Basic and acidic residues" evidence="1">
    <location>
        <begin position="586"/>
        <end position="599"/>
    </location>
</feature>
<feature type="compositionally biased region" description="Basic and acidic residues" evidence="1">
    <location>
        <begin position="519"/>
        <end position="532"/>
    </location>
</feature>
<feature type="region of interest" description="Disordered" evidence="1">
    <location>
        <begin position="509"/>
        <end position="542"/>
    </location>
</feature>
<evidence type="ECO:0000313" key="2">
    <source>
        <dbReference type="EMBL" id="KJP89103.1"/>
    </source>
</evidence>
<dbReference type="AlphaFoldDB" id="A0A0D9QQB6"/>
<feature type="region of interest" description="Disordered" evidence="1">
    <location>
        <begin position="577"/>
        <end position="638"/>
    </location>
</feature>
<proteinExistence type="predicted"/>
<organism evidence="2 3">
    <name type="scientific">Plasmodium fragile</name>
    <dbReference type="NCBI Taxonomy" id="5857"/>
    <lineage>
        <taxon>Eukaryota</taxon>
        <taxon>Sar</taxon>
        <taxon>Alveolata</taxon>
        <taxon>Apicomplexa</taxon>
        <taxon>Aconoidasida</taxon>
        <taxon>Haemosporida</taxon>
        <taxon>Plasmodiidae</taxon>
        <taxon>Plasmodium</taxon>
        <taxon>Plasmodium (Plasmodium)</taxon>
    </lineage>
</organism>
<feature type="region of interest" description="Disordered" evidence="1">
    <location>
        <begin position="1"/>
        <end position="94"/>
    </location>
</feature>
<evidence type="ECO:0000313" key="3">
    <source>
        <dbReference type="Proteomes" id="UP000054561"/>
    </source>
</evidence>
<gene>
    <name evidence="2" type="ORF">AK88_01189</name>
</gene>
<dbReference type="VEuPathDB" id="PlasmoDB:AK88_01189"/>
<dbReference type="Proteomes" id="UP000054561">
    <property type="component" value="Unassembled WGS sequence"/>
</dbReference>
<feature type="region of interest" description="Disordered" evidence="1">
    <location>
        <begin position="217"/>
        <end position="279"/>
    </location>
</feature>
<feature type="compositionally biased region" description="Polar residues" evidence="1">
    <location>
        <begin position="265"/>
        <end position="275"/>
    </location>
</feature>
<keyword evidence="3" id="KW-1185">Reference proteome</keyword>
<reference evidence="2 3" key="1">
    <citation type="submission" date="2014-03" db="EMBL/GenBank/DDBJ databases">
        <title>The Genome Sequence of Plasmodium fragile nilgiri.</title>
        <authorList>
            <consortium name="The Broad Institute Genomics Platform"/>
            <consortium name="The Broad Institute Genome Sequencing Center for Infectious Disease"/>
            <person name="Neafsey D."/>
            <person name="Duraisingh M."/>
            <person name="Young S.K."/>
            <person name="Zeng Q."/>
            <person name="Gargeya S."/>
            <person name="Abouelleil A."/>
            <person name="Alvarado L."/>
            <person name="Chapman S.B."/>
            <person name="Gainer-Dewar J."/>
            <person name="Goldberg J."/>
            <person name="Griggs A."/>
            <person name="Gujja S."/>
            <person name="Hansen M."/>
            <person name="Howarth C."/>
            <person name="Imamovic A."/>
            <person name="Larimer J."/>
            <person name="Pearson M."/>
            <person name="Poon T.W."/>
            <person name="Priest M."/>
            <person name="Roberts A."/>
            <person name="Saif S."/>
            <person name="Shea T."/>
            <person name="Sykes S."/>
            <person name="Wortman J."/>
            <person name="Nusbaum C."/>
            <person name="Birren B."/>
        </authorList>
    </citation>
    <scope>NUCLEOTIDE SEQUENCE [LARGE SCALE GENOMIC DNA]</scope>
    <source>
        <strain evidence="3">nilgiri</strain>
    </source>
</reference>
<sequence>MGGGPHDITVESVDDRGVGFPPTCSCALPPGGDTNESSKNASDDGSSNGSMAGSSFSSEQMNEASTWEEDSTTNSDRESKWSGKGPEYHRPPICSRDNSIAALKRLINNSLQKLTRMNGPGWHHGLHANGVTMQGKQPKGVLPMAHTNINGERKKGINEKKNTQKKYYTQKKTNRGKNKKEANYPALDVQSIIRNMEKAIKNGELIQSINRSLFRQSSEERMAHNRHTQVHTPTRRYQAVNKLKERPNRNGVNSTGGKAECRPRAQQNRQSSHPTNYKRHLVTEGKSCPLGEVQCGEPPMQNNFPHTRGQLSKMNWTPGHNRVQRCGERGELFEPSMTAPRHLLLISAEAAHEWDDYHRVVSYATPPLHPPHDGCTVSRRREEVYTKGFPWCGGRNYNHMAQKGVDETDKISTHLEGMEFRIRAPINIACPHSYVMREEEKFLFRSVDRGFSQVSDHNWRGVTRKGIHTWGTNFGKNFAPNGLPNGLHQAQFSSQHGCLLKKCLSGEGTAAAAAPPPPHDAHTDVQSKERTSIHSKMKRNSNEENKTMNELITIHKLVKDMQNVQLVIKELTDTTLLSSGHTGVSNHRDPNTTEHEQAHSDGGNIISLFSPPAHGGPSKKSSTYDGNDSNNHLSSGDVQKYEEKIANLVQELMNTKLLLAQSETKREEDINEMNRRCGS</sequence>
<protein>
    <submittedName>
        <fullName evidence="2">Uncharacterized protein</fullName>
    </submittedName>
</protein>
<dbReference type="OrthoDB" id="387147at2759"/>
<evidence type="ECO:0000256" key="1">
    <source>
        <dbReference type="SAM" id="MobiDB-lite"/>
    </source>
</evidence>
<feature type="compositionally biased region" description="Low complexity" evidence="1">
    <location>
        <begin position="37"/>
        <end position="58"/>
    </location>
</feature>
<name>A0A0D9QQB6_PLAFR</name>
<accession>A0A0D9QQB6</accession>
<feature type="compositionally biased region" description="Basic and acidic residues" evidence="1">
    <location>
        <begin position="75"/>
        <end position="90"/>
    </location>
</feature>
<feature type="compositionally biased region" description="Polar residues" evidence="1">
    <location>
        <begin position="619"/>
        <end position="637"/>
    </location>
</feature>
<dbReference type="EMBL" id="KQ001654">
    <property type="protein sequence ID" value="KJP89103.1"/>
    <property type="molecule type" value="Genomic_DNA"/>
</dbReference>